<accession>L8TRD9</accession>
<proteinExistence type="predicted"/>
<dbReference type="Proteomes" id="UP000011189">
    <property type="component" value="Unassembled WGS sequence"/>
</dbReference>
<name>L8TRD9_9MICC</name>
<reference evidence="2" key="1">
    <citation type="journal article" date="2013" name="Genome Announc.">
        <title>Draft Genome Sequence of the 2-Chloro-4-Nitrophenol-Degrading Bacterium Arthrobacter sp. Strain SJCon.</title>
        <authorList>
            <person name="Vikram S."/>
            <person name="Kumar S."/>
            <person name="Vaidya B."/>
            <person name="Pinnaka A.K."/>
            <person name="Raghava G.P."/>
        </authorList>
    </citation>
    <scope>NUCLEOTIDE SEQUENCE [LARGE SCALE GENOMIC DNA]</scope>
    <source>
        <strain evidence="2">SJCon</strain>
    </source>
</reference>
<dbReference type="EMBL" id="AOFD01000004">
    <property type="protein sequence ID" value="ELT45878.1"/>
    <property type="molecule type" value="Genomic_DNA"/>
</dbReference>
<gene>
    <name evidence="1" type="ORF">G205_02768</name>
</gene>
<evidence type="ECO:0000313" key="2">
    <source>
        <dbReference type="Proteomes" id="UP000011189"/>
    </source>
</evidence>
<sequence>MHRYRLAPQDPVEEVRVPLADSAGLGIGFHQLHGLCAAAATFDSQRAGAGIKIQHPGAGDDVESVKAGKQCLLDAVGGGAGQGARNR</sequence>
<keyword evidence="2" id="KW-1185">Reference proteome</keyword>
<evidence type="ECO:0000313" key="1">
    <source>
        <dbReference type="EMBL" id="ELT45878.1"/>
    </source>
</evidence>
<protein>
    <submittedName>
        <fullName evidence="1">Uncharacterized protein</fullName>
    </submittedName>
</protein>
<organism evidence="1 2">
    <name type="scientific">Arthrobacter nitrophenolicus</name>
    <dbReference type="NCBI Taxonomy" id="683150"/>
    <lineage>
        <taxon>Bacteria</taxon>
        <taxon>Bacillati</taxon>
        <taxon>Actinomycetota</taxon>
        <taxon>Actinomycetes</taxon>
        <taxon>Micrococcales</taxon>
        <taxon>Micrococcaceae</taxon>
        <taxon>Arthrobacter</taxon>
    </lineage>
</organism>
<dbReference type="AlphaFoldDB" id="L8TRD9"/>
<comment type="caution">
    <text evidence="1">The sequence shown here is derived from an EMBL/GenBank/DDBJ whole genome shotgun (WGS) entry which is preliminary data.</text>
</comment>